<name>A0AAU8EU32_9MICC</name>
<sequence>MSNSISAQARAEFPKGWWRSAHWWGAAIKRDFSSLVVIAAPALLPNKAVQAVRHRRDPNRLAQINGEGFAYGFFGAVWVIVMLIWVTAGRAEMLPLMLGLGCFSILNAVVAGTVVGILIASWIRRRTGDAALPSTAPTEPRA</sequence>
<dbReference type="RefSeq" id="WP_353712325.1">
    <property type="nucleotide sequence ID" value="NZ_CP159279.1"/>
</dbReference>
<organism evidence="2">
    <name type="scientific">Arthrobacter sp. K5</name>
    <dbReference type="NCBI Taxonomy" id="2839623"/>
    <lineage>
        <taxon>Bacteria</taxon>
        <taxon>Bacillati</taxon>
        <taxon>Actinomycetota</taxon>
        <taxon>Actinomycetes</taxon>
        <taxon>Micrococcales</taxon>
        <taxon>Micrococcaceae</taxon>
        <taxon>Arthrobacter</taxon>
    </lineage>
</organism>
<feature type="transmembrane region" description="Helical" evidence="1">
    <location>
        <begin position="69"/>
        <end position="88"/>
    </location>
</feature>
<accession>A0AAU8EU32</accession>
<protein>
    <submittedName>
        <fullName evidence="2">Uncharacterized protein</fullName>
    </submittedName>
</protein>
<keyword evidence="1" id="KW-0472">Membrane</keyword>
<feature type="transmembrane region" description="Helical" evidence="1">
    <location>
        <begin position="94"/>
        <end position="120"/>
    </location>
</feature>
<evidence type="ECO:0000256" key="1">
    <source>
        <dbReference type="SAM" id="Phobius"/>
    </source>
</evidence>
<evidence type="ECO:0000313" key="2">
    <source>
        <dbReference type="EMBL" id="XCH12151.1"/>
    </source>
</evidence>
<reference evidence="2" key="1">
    <citation type="submission" date="2024-06" db="EMBL/GenBank/DDBJ databases">
        <title>Biodegradation of dimethachlon by Arthrobacter sp. K5: mechanistic insights and ecological implications.</title>
        <authorList>
            <person name="Hu S."/>
            <person name="Lu P."/>
        </authorList>
    </citation>
    <scope>NUCLEOTIDE SEQUENCE</scope>
    <source>
        <strain evidence="2">K5</strain>
    </source>
</reference>
<dbReference type="AlphaFoldDB" id="A0AAU8EU32"/>
<proteinExistence type="predicted"/>
<gene>
    <name evidence="2" type="ORF">ABRP34_03795</name>
</gene>
<keyword evidence="1" id="KW-1133">Transmembrane helix</keyword>
<keyword evidence="1" id="KW-0812">Transmembrane</keyword>
<dbReference type="EMBL" id="CP159279">
    <property type="protein sequence ID" value="XCH12151.1"/>
    <property type="molecule type" value="Genomic_DNA"/>
</dbReference>